<evidence type="ECO:0000313" key="1">
    <source>
        <dbReference type="EMBL" id="AGH07428.1"/>
    </source>
</evidence>
<reference evidence="1 2" key="1">
    <citation type="journal article" date="2014" name="Genome Announc.">
        <title>Genome Sequence of the Sulfitobacter sp. Strain 2047-Infecting Lytic Phage {Phi}CB2047-B.</title>
        <authorList>
            <person name="Ankrah N.Y."/>
            <person name="Budinoff C.R."/>
            <person name="Wilson W.H."/>
            <person name="Wilhelm S.W."/>
            <person name="Buchan A."/>
        </authorList>
    </citation>
    <scope>NUCLEOTIDE SEQUENCE [LARGE SCALE GENOMIC DNA]</scope>
    <source>
        <strain evidence="2">phiCB2047-B</strain>
    </source>
</reference>
<dbReference type="GeneID" id="15012444"/>
<name>M4PN11_9CAUD</name>
<keyword evidence="2" id="KW-1185">Reference proteome</keyword>
<dbReference type="KEGG" id="vg:15012444"/>
<gene>
    <name evidence="1" type="ORF">SUFG_00061</name>
</gene>
<organism evidence="1 2">
    <name type="scientific">Sulfitobacter phage phiCB2047-B</name>
    <dbReference type="NCBI Taxonomy" id="754046"/>
    <lineage>
        <taxon>Viruses</taxon>
        <taxon>Duplodnaviria</taxon>
        <taxon>Heunggongvirae</taxon>
        <taxon>Uroviricota</taxon>
        <taxon>Caudoviricetes</taxon>
        <taxon>Schitoviridae</taxon>
        <taxon>Rhodovirinae</taxon>
        <taxon>Raunefjordenvirus</taxon>
        <taxon>Raunefjordenvirus CB2047B</taxon>
    </lineage>
</organism>
<accession>M4PN11</accession>
<dbReference type="EMBL" id="HQ317387">
    <property type="protein sequence ID" value="AGH07428.1"/>
    <property type="molecule type" value="Genomic_DNA"/>
</dbReference>
<dbReference type="RefSeq" id="YP_007675844.1">
    <property type="nucleotide sequence ID" value="NC_020862.2"/>
</dbReference>
<sequence length="54" mass="5981">MDGEKPPKQLSDRDLMIRFKSALEMIKIAADKGTSTTMIAEMATQAMDMENSSD</sequence>
<proteinExistence type="predicted"/>
<protein>
    <submittedName>
        <fullName evidence="1">Uncharacterized protein</fullName>
    </submittedName>
</protein>
<dbReference type="Proteomes" id="UP000207593">
    <property type="component" value="Segment"/>
</dbReference>
<evidence type="ECO:0000313" key="2">
    <source>
        <dbReference type="Proteomes" id="UP000207593"/>
    </source>
</evidence>